<dbReference type="Proteomes" id="UP000009168">
    <property type="component" value="Unassembled WGS sequence"/>
</dbReference>
<sequence length="168" mass="20198">MKNSYKQQIVISSIIVMKLVNIYKMDTNISISKVLALIFLQQQEQLRHLFKESKQTGKSSTQDLQKNKMGKKEKKFALMLASKEDEKNHIFNYQKHKTKKNTIQIQIQLQKFIKCLKIKNKQYVSNLYTFKIMLWISQLIILYKQIILLYIFLYHIKNIQKQRIQQIN</sequence>
<keyword evidence="3" id="KW-1185">Reference proteome</keyword>
<evidence type="ECO:0000256" key="1">
    <source>
        <dbReference type="SAM" id="Phobius"/>
    </source>
</evidence>
<dbReference type="KEGG" id="tet:TTHERM_000564359"/>
<proteinExistence type="predicted"/>
<evidence type="ECO:0000313" key="3">
    <source>
        <dbReference type="Proteomes" id="UP000009168"/>
    </source>
</evidence>
<keyword evidence="1" id="KW-1133">Transmembrane helix</keyword>
<dbReference type="InParanoid" id="W7X604"/>
<feature type="transmembrane region" description="Helical" evidence="1">
    <location>
        <begin position="132"/>
        <end position="153"/>
    </location>
</feature>
<gene>
    <name evidence="2" type="ORF">TTHERM_000564359</name>
</gene>
<reference evidence="3" key="1">
    <citation type="journal article" date="2006" name="PLoS Biol.">
        <title>Macronuclear genome sequence of the ciliate Tetrahymena thermophila, a model eukaryote.</title>
        <authorList>
            <person name="Eisen J.A."/>
            <person name="Coyne R.S."/>
            <person name="Wu M."/>
            <person name="Wu D."/>
            <person name="Thiagarajan M."/>
            <person name="Wortman J.R."/>
            <person name="Badger J.H."/>
            <person name="Ren Q."/>
            <person name="Amedeo P."/>
            <person name="Jones K.M."/>
            <person name="Tallon L.J."/>
            <person name="Delcher A.L."/>
            <person name="Salzberg S.L."/>
            <person name="Silva J.C."/>
            <person name="Haas B.J."/>
            <person name="Majoros W.H."/>
            <person name="Farzad M."/>
            <person name="Carlton J.M."/>
            <person name="Smith R.K. Jr."/>
            <person name="Garg J."/>
            <person name="Pearlman R.E."/>
            <person name="Karrer K.M."/>
            <person name="Sun L."/>
            <person name="Manning G."/>
            <person name="Elde N.C."/>
            <person name="Turkewitz A.P."/>
            <person name="Asai D.J."/>
            <person name="Wilkes D.E."/>
            <person name="Wang Y."/>
            <person name="Cai H."/>
            <person name="Collins K."/>
            <person name="Stewart B.A."/>
            <person name="Lee S.R."/>
            <person name="Wilamowska K."/>
            <person name="Weinberg Z."/>
            <person name="Ruzzo W.L."/>
            <person name="Wloga D."/>
            <person name="Gaertig J."/>
            <person name="Frankel J."/>
            <person name="Tsao C.-C."/>
            <person name="Gorovsky M.A."/>
            <person name="Keeling P.J."/>
            <person name="Waller R.F."/>
            <person name="Patron N.J."/>
            <person name="Cherry J.M."/>
            <person name="Stover N.A."/>
            <person name="Krieger C.J."/>
            <person name="del Toro C."/>
            <person name="Ryder H.F."/>
            <person name="Williamson S.C."/>
            <person name="Barbeau R.A."/>
            <person name="Hamilton E.P."/>
            <person name="Orias E."/>
        </authorList>
    </citation>
    <scope>NUCLEOTIDE SEQUENCE [LARGE SCALE GENOMIC DNA]</scope>
    <source>
        <strain evidence="3">SB210</strain>
    </source>
</reference>
<organism evidence="2 3">
    <name type="scientific">Tetrahymena thermophila (strain SB210)</name>
    <dbReference type="NCBI Taxonomy" id="312017"/>
    <lineage>
        <taxon>Eukaryota</taxon>
        <taxon>Sar</taxon>
        <taxon>Alveolata</taxon>
        <taxon>Ciliophora</taxon>
        <taxon>Intramacronucleata</taxon>
        <taxon>Oligohymenophorea</taxon>
        <taxon>Hymenostomatida</taxon>
        <taxon>Tetrahymenina</taxon>
        <taxon>Tetrahymenidae</taxon>
        <taxon>Tetrahymena</taxon>
    </lineage>
</organism>
<evidence type="ECO:0000313" key="2">
    <source>
        <dbReference type="EMBL" id="EWS72812.1"/>
    </source>
</evidence>
<dbReference type="EMBL" id="GG662556">
    <property type="protein sequence ID" value="EWS72812.1"/>
    <property type="molecule type" value="Genomic_DNA"/>
</dbReference>
<keyword evidence="1 2" id="KW-0812">Transmembrane</keyword>
<name>W7X604_TETTS</name>
<accession>W7X604</accession>
<dbReference type="AlphaFoldDB" id="W7X604"/>
<protein>
    <submittedName>
        <fullName evidence="2">Transmembrane protein, putative</fullName>
    </submittedName>
</protein>
<dbReference type="RefSeq" id="XP_012654638.1">
    <property type="nucleotide sequence ID" value="XM_012799184.1"/>
</dbReference>
<dbReference type="GeneID" id="24439593"/>
<keyword evidence="1" id="KW-0472">Membrane</keyword>